<organism evidence="1 2">
    <name type="scientific">Meloidogyne enterolobii</name>
    <name type="common">Root-knot nematode worm</name>
    <name type="synonym">Meloidogyne mayaguensis</name>
    <dbReference type="NCBI Taxonomy" id="390850"/>
    <lineage>
        <taxon>Eukaryota</taxon>
        <taxon>Metazoa</taxon>
        <taxon>Ecdysozoa</taxon>
        <taxon>Nematoda</taxon>
        <taxon>Chromadorea</taxon>
        <taxon>Rhabditida</taxon>
        <taxon>Tylenchina</taxon>
        <taxon>Tylenchomorpha</taxon>
        <taxon>Tylenchoidea</taxon>
        <taxon>Meloidogynidae</taxon>
        <taxon>Meloidogyninae</taxon>
        <taxon>Meloidogyne</taxon>
    </lineage>
</organism>
<proteinExistence type="predicted"/>
<dbReference type="Proteomes" id="UP001497535">
    <property type="component" value="Unassembled WGS sequence"/>
</dbReference>
<evidence type="ECO:0000313" key="1">
    <source>
        <dbReference type="EMBL" id="CAK5078190.1"/>
    </source>
</evidence>
<dbReference type="EMBL" id="CAVMJV010000035">
    <property type="protein sequence ID" value="CAK5078190.1"/>
    <property type="molecule type" value="Genomic_DNA"/>
</dbReference>
<accession>A0ACB0ZJ28</accession>
<gene>
    <name evidence="1" type="ORF">MENTE1834_LOCUS25234</name>
</gene>
<reference evidence="1" key="1">
    <citation type="submission" date="2023-11" db="EMBL/GenBank/DDBJ databases">
        <authorList>
            <person name="Poullet M."/>
        </authorList>
    </citation>
    <scope>NUCLEOTIDE SEQUENCE</scope>
    <source>
        <strain evidence="1">E1834</strain>
    </source>
</reference>
<evidence type="ECO:0000313" key="2">
    <source>
        <dbReference type="Proteomes" id="UP001497535"/>
    </source>
</evidence>
<keyword evidence="2" id="KW-1185">Reference proteome</keyword>
<protein>
    <submittedName>
        <fullName evidence="1">Uncharacterized protein</fullName>
    </submittedName>
</protein>
<name>A0ACB0ZJ28_MELEN</name>
<sequence>MERPTFFASKHVERFSVYKLTKKKIYSGLNQSTMTFSIYNAQPEMEIPYSDHNQLLTNIWNFHLKKD</sequence>
<comment type="caution">
    <text evidence="1">The sequence shown here is derived from an EMBL/GenBank/DDBJ whole genome shotgun (WGS) entry which is preliminary data.</text>
</comment>